<organism evidence="2 3">
    <name type="scientific">Sphingomonas jatrophae</name>
    <dbReference type="NCBI Taxonomy" id="1166337"/>
    <lineage>
        <taxon>Bacteria</taxon>
        <taxon>Pseudomonadati</taxon>
        <taxon>Pseudomonadota</taxon>
        <taxon>Alphaproteobacteria</taxon>
        <taxon>Sphingomonadales</taxon>
        <taxon>Sphingomonadaceae</taxon>
        <taxon>Sphingomonas</taxon>
    </lineage>
</organism>
<dbReference type="STRING" id="1166337.SAMN05192580_2308"/>
<feature type="transmembrane region" description="Helical" evidence="1">
    <location>
        <begin position="25"/>
        <end position="45"/>
    </location>
</feature>
<evidence type="ECO:0000313" key="3">
    <source>
        <dbReference type="Proteomes" id="UP000198824"/>
    </source>
</evidence>
<reference evidence="2 3" key="1">
    <citation type="submission" date="2016-10" db="EMBL/GenBank/DDBJ databases">
        <authorList>
            <person name="de Groot N.N."/>
        </authorList>
    </citation>
    <scope>NUCLEOTIDE SEQUENCE [LARGE SCALE GENOMIC DNA]</scope>
    <source>
        <strain evidence="2 3">S5-249</strain>
    </source>
</reference>
<evidence type="ECO:0000256" key="1">
    <source>
        <dbReference type="SAM" id="Phobius"/>
    </source>
</evidence>
<gene>
    <name evidence="2" type="ORF">SAMN05192580_2308</name>
</gene>
<dbReference type="EMBL" id="FOZG01000002">
    <property type="protein sequence ID" value="SFR98599.1"/>
    <property type="molecule type" value="Genomic_DNA"/>
</dbReference>
<sequence>MSGAPETRAETPAEKAEKARVRRRWLTLGEVLAVVAALISGLTLWNSWQQRSDEQAKEVRAEKKAESAAATIVLGAAGEDEGRRLKLASLRADQNVQGQTILFPPALKVAAVETTGDPRIEADWIQDALRDATTGEKDRGDARLPLLIVTRYWSDGAVRTARAYYDLGYTLEEGGLLGGRKLRLKGLSLIGAAPEKADPERLDKLWAARR</sequence>
<name>A0A1I6L558_9SPHN</name>
<dbReference type="AlphaFoldDB" id="A0A1I6L558"/>
<protein>
    <submittedName>
        <fullName evidence="2">Uncharacterized protein</fullName>
    </submittedName>
</protein>
<dbReference type="OrthoDB" id="7499953at2"/>
<keyword evidence="1" id="KW-1133">Transmembrane helix</keyword>
<dbReference type="RefSeq" id="WP_093314684.1">
    <property type="nucleotide sequence ID" value="NZ_FOZG01000002.1"/>
</dbReference>
<accession>A0A1I6L558</accession>
<proteinExistence type="predicted"/>
<keyword evidence="3" id="KW-1185">Reference proteome</keyword>
<keyword evidence="1" id="KW-0472">Membrane</keyword>
<keyword evidence="1" id="KW-0812">Transmembrane</keyword>
<evidence type="ECO:0000313" key="2">
    <source>
        <dbReference type="EMBL" id="SFR98599.1"/>
    </source>
</evidence>
<dbReference type="Proteomes" id="UP000198824">
    <property type="component" value="Unassembled WGS sequence"/>
</dbReference>